<evidence type="ECO:0000256" key="1">
    <source>
        <dbReference type="SAM" id="MobiDB-lite"/>
    </source>
</evidence>
<name>A0A9D6V5C1_9BACT</name>
<proteinExistence type="predicted"/>
<accession>A0A9D6V5C1</accession>
<evidence type="ECO:0000313" key="2">
    <source>
        <dbReference type="EMBL" id="MBI5251794.1"/>
    </source>
</evidence>
<dbReference type="AlphaFoldDB" id="A0A9D6V5C1"/>
<organism evidence="2 3">
    <name type="scientific">Desulfomonile tiedjei</name>
    <dbReference type="NCBI Taxonomy" id="2358"/>
    <lineage>
        <taxon>Bacteria</taxon>
        <taxon>Pseudomonadati</taxon>
        <taxon>Thermodesulfobacteriota</taxon>
        <taxon>Desulfomonilia</taxon>
        <taxon>Desulfomonilales</taxon>
        <taxon>Desulfomonilaceae</taxon>
        <taxon>Desulfomonile</taxon>
    </lineage>
</organism>
<sequence>MAASEKARLFSRLHELHTQQGKTWKEIAHILEEEGYEENGKPLTDNALRKRYAKWNKSDTRGTSPTVSELGPKQDRGELRSDQLQGTRMESDIEQFDGSTALPAAPENAIAFGIADLVTLYNRLLEQIQQSHRILERLGRSLGEQEYRANTPSVDMEQTVTSRDLLELLREFGRGQQMKFIEEGKEYDLSREEVQQLIEETVENRVDSELKNMLSEGGSFSEKLSSLIDHRLKTLFLGGEPVPHTPHAGPGRGRKGKSHVKFSASLEENLYARVKSLPGQFSRHLANALSTYLSVMEEKKED</sequence>
<dbReference type="Proteomes" id="UP000807825">
    <property type="component" value="Unassembled WGS sequence"/>
</dbReference>
<evidence type="ECO:0000313" key="3">
    <source>
        <dbReference type="Proteomes" id="UP000807825"/>
    </source>
</evidence>
<feature type="region of interest" description="Disordered" evidence="1">
    <location>
        <begin position="55"/>
        <end position="83"/>
    </location>
</feature>
<gene>
    <name evidence="2" type="ORF">HY912_20060</name>
</gene>
<reference evidence="2" key="1">
    <citation type="submission" date="2020-07" db="EMBL/GenBank/DDBJ databases">
        <title>Huge and variable diversity of episymbiotic CPR bacteria and DPANN archaea in groundwater ecosystems.</title>
        <authorList>
            <person name="He C.Y."/>
            <person name="Keren R."/>
            <person name="Whittaker M."/>
            <person name="Farag I.F."/>
            <person name="Doudna J."/>
            <person name="Cate J.H.D."/>
            <person name="Banfield J.F."/>
        </authorList>
    </citation>
    <scope>NUCLEOTIDE SEQUENCE</scope>
    <source>
        <strain evidence="2">NC_groundwater_1664_Pr3_B-0.1um_52_9</strain>
    </source>
</reference>
<protein>
    <submittedName>
        <fullName evidence="2">Uncharacterized protein</fullName>
    </submittedName>
</protein>
<dbReference type="EMBL" id="JACRDE010000524">
    <property type="protein sequence ID" value="MBI5251794.1"/>
    <property type="molecule type" value="Genomic_DNA"/>
</dbReference>
<feature type="compositionally biased region" description="Basic and acidic residues" evidence="1">
    <location>
        <begin position="72"/>
        <end position="81"/>
    </location>
</feature>
<comment type="caution">
    <text evidence="2">The sequence shown here is derived from an EMBL/GenBank/DDBJ whole genome shotgun (WGS) entry which is preliminary data.</text>
</comment>